<proteinExistence type="predicted"/>
<evidence type="ECO:0000313" key="2">
    <source>
        <dbReference type="EMBL" id="AQU69465.1"/>
    </source>
</evidence>
<name>A0A1U9R0M3_STRNV</name>
<gene>
    <name evidence="2" type="ORF">BBN63_28055</name>
</gene>
<dbReference type="EMBL" id="CP018047">
    <property type="protein sequence ID" value="AQU69465.1"/>
    <property type="molecule type" value="Genomic_DNA"/>
</dbReference>
<dbReference type="Gene3D" id="3.90.1150.140">
    <property type="match status" value="1"/>
</dbReference>
<dbReference type="InterPro" id="IPR048503">
    <property type="entry name" value="NamZ_C"/>
</dbReference>
<evidence type="ECO:0000259" key="1">
    <source>
        <dbReference type="Pfam" id="PF20732"/>
    </source>
</evidence>
<evidence type="ECO:0000313" key="3">
    <source>
        <dbReference type="Proteomes" id="UP000189677"/>
    </source>
</evidence>
<sequence>MRLREAYFAPAFSTFQGKTVGGVQLHVHDRESFDPAGRTRQVPDITAHVASCTADRSGGSPQE</sequence>
<reference evidence="2 3" key="1">
    <citation type="submission" date="2016-11" db="EMBL/GenBank/DDBJ databases">
        <title>Complete genome sequence of Streptomyces niveus SCSIO 3406.</title>
        <authorList>
            <person name="Zhu Q."/>
            <person name="Cheng W."/>
            <person name="Song Y."/>
            <person name="Li Q."/>
            <person name="Ju J."/>
        </authorList>
    </citation>
    <scope>NUCLEOTIDE SEQUENCE [LARGE SCALE GENOMIC DNA]</scope>
    <source>
        <strain evidence="2 3">SCSIO 3406</strain>
    </source>
</reference>
<dbReference type="Proteomes" id="UP000189677">
    <property type="component" value="Chromosome"/>
</dbReference>
<dbReference type="AlphaFoldDB" id="A0A1U9R0M3"/>
<dbReference type="Pfam" id="PF20732">
    <property type="entry name" value="NamZ_C"/>
    <property type="match status" value="1"/>
</dbReference>
<dbReference type="KEGG" id="snw:BBN63_28055"/>
<organism evidence="2 3">
    <name type="scientific">Streptomyces niveus</name>
    <name type="common">Streptomyces spheroides</name>
    <dbReference type="NCBI Taxonomy" id="193462"/>
    <lineage>
        <taxon>Bacteria</taxon>
        <taxon>Bacillati</taxon>
        <taxon>Actinomycetota</taxon>
        <taxon>Actinomycetes</taxon>
        <taxon>Kitasatosporales</taxon>
        <taxon>Streptomycetaceae</taxon>
        <taxon>Streptomyces</taxon>
    </lineage>
</organism>
<accession>A0A1U9R0M3</accession>
<keyword evidence="3" id="KW-1185">Reference proteome</keyword>
<feature type="domain" description="Peptidoglycan beta-N-acetylmuramidase NamZ C-terminal" evidence="1">
    <location>
        <begin position="2"/>
        <end position="36"/>
    </location>
</feature>
<protein>
    <recommendedName>
        <fullName evidence="1">Peptidoglycan beta-N-acetylmuramidase NamZ C-terminal domain-containing protein</fullName>
    </recommendedName>
</protein>